<sequence length="106" mass="12065">MDSKETFENTKQELQNVDTVIDIKHNPVVTAFISSIKKVPFIGDLIDDSLECTLEDLQDKDFMEKIRDKVGMGKEPEEIAKEQRGNELDMDEGMMMAGLSMFENGF</sequence>
<accession>A0A173TZX9</accession>
<reference evidence="1 2" key="1">
    <citation type="submission" date="2015-09" db="EMBL/GenBank/DDBJ databases">
        <authorList>
            <consortium name="Pathogen Informatics"/>
        </authorList>
    </citation>
    <scope>NUCLEOTIDE SEQUENCE [LARGE SCALE GENOMIC DNA]</scope>
    <source>
        <strain evidence="1 2">2789STDY5834961</strain>
    </source>
</reference>
<dbReference type="AlphaFoldDB" id="A0A173TZX9"/>
<evidence type="ECO:0000313" key="2">
    <source>
        <dbReference type="Proteomes" id="UP000095597"/>
    </source>
</evidence>
<dbReference type="EMBL" id="CYXO01000010">
    <property type="protein sequence ID" value="CUN07820.1"/>
    <property type="molecule type" value="Genomic_DNA"/>
</dbReference>
<organism evidence="1 2">
    <name type="scientific">Dorea longicatena</name>
    <dbReference type="NCBI Taxonomy" id="88431"/>
    <lineage>
        <taxon>Bacteria</taxon>
        <taxon>Bacillati</taxon>
        <taxon>Bacillota</taxon>
        <taxon>Clostridia</taxon>
        <taxon>Lachnospirales</taxon>
        <taxon>Lachnospiraceae</taxon>
        <taxon>Dorea</taxon>
    </lineage>
</organism>
<proteinExistence type="predicted"/>
<name>A0A173TZX9_9FIRM</name>
<protein>
    <submittedName>
        <fullName evidence="1">Uncharacterized protein</fullName>
    </submittedName>
</protein>
<dbReference type="OrthoDB" id="2057172at2"/>
<dbReference type="Proteomes" id="UP000095597">
    <property type="component" value="Unassembled WGS sequence"/>
</dbReference>
<dbReference type="RefSeq" id="WP_055214440.1">
    <property type="nucleotide sequence ID" value="NZ_CYXO01000010.1"/>
</dbReference>
<gene>
    <name evidence="1" type="ORF">ERS852573_01819</name>
</gene>
<evidence type="ECO:0000313" key="1">
    <source>
        <dbReference type="EMBL" id="CUN07820.1"/>
    </source>
</evidence>